<dbReference type="EMBL" id="JAMYJR010000003">
    <property type="protein sequence ID" value="MCO8270254.1"/>
    <property type="molecule type" value="Genomic_DNA"/>
</dbReference>
<comment type="caution">
    <text evidence="3">The sequence shown here is derived from an EMBL/GenBank/DDBJ whole genome shotgun (WGS) entry which is preliminary data.</text>
</comment>
<evidence type="ECO:0000313" key="4">
    <source>
        <dbReference type="Proteomes" id="UP001523369"/>
    </source>
</evidence>
<dbReference type="RefSeq" id="WP_253236372.1">
    <property type="nucleotide sequence ID" value="NZ_JAMYJR010000003.1"/>
</dbReference>
<protein>
    <recommendedName>
        <fullName evidence="5">5'-methylthioadenosine/S-adenosylhomocysteine nucleosidase</fullName>
    </recommendedName>
</protein>
<dbReference type="InterPro" id="IPR035994">
    <property type="entry name" value="Nucleoside_phosphorylase_sf"/>
</dbReference>
<dbReference type="PANTHER" id="PTHR46832:SF1">
    <property type="entry name" value="5'-METHYLTHIOADENOSINE_S-ADENOSYLHOMOCYSTEINE NUCLEOSIDASE"/>
    <property type="match status" value="1"/>
</dbReference>
<gene>
    <name evidence="3" type="ORF">M1L60_06555</name>
</gene>
<feature type="domain" description="Bacterial Death-like" evidence="2">
    <location>
        <begin position="328"/>
        <end position="397"/>
    </location>
</feature>
<dbReference type="InterPro" id="IPR048915">
    <property type="entry name" value="bDLD3"/>
</dbReference>
<feature type="domain" description="Nucleoside phosphorylase" evidence="1">
    <location>
        <begin position="6"/>
        <end position="315"/>
    </location>
</feature>
<dbReference type="SUPFAM" id="SSF53167">
    <property type="entry name" value="Purine and uridine phosphorylases"/>
    <property type="match status" value="1"/>
</dbReference>
<evidence type="ECO:0008006" key="5">
    <source>
        <dbReference type="Google" id="ProtNLM"/>
    </source>
</evidence>
<organism evidence="3 4">
    <name type="scientific">Paractinoplanes aksuensis</name>
    <dbReference type="NCBI Taxonomy" id="2939490"/>
    <lineage>
        <taxon>Bacteria</taxon>
        <taxon>Bacillati</taxon>
        <taxon>Actinomycetota</taxon>
        <taxon>Actinomycetes</taxon>
        <taxon>Micromonosporales</taxon>
        <taxon>Micromonosporaceae</taxon>
        <taxon>Paractinoplanes</taxon>
    </lineage>
</organism>
<evidence type="ECO:0000259" key="2">
    <source>
        <dbReference type="Pfam" id="PF20690"/>
    </source>
</evidence>
<evidence type="ECO:0000259" key="1">
    <source>
        <dbReference type="Pfam" id="PF01048"/>
    </source>
</evidence>
<dbReference type="Gene3D" id="3.40.50.1580">
    <property type="entry name" value="Nucleoside phosphorylase domain"/>
    <property type="match status" value="1"/>
</dbReference>
<accession>A0ABT1DHI0</accession>
<keyword evidence="4" id="KW-1185">Reference proteome</keyword>
<dbReference type="Proteomes" id="UP001523369">
    <property type="component" value="Unassembled WGS sequence"/>
</dbReference>
<dbReference type="Pfam" id="PF01048">
    <property type="entry name" value="PNP_UDP_1"/>
    <property type="match status" value="1"/>
</dbReference>
<reference evidence="3 4" key="1">
    <citation type="submission" date="2022-06" db="EMBL/GenBank/DDBJ databases">
        <title>New Species of the Genus Actinoplanes, ActinopZanes ferrugineus.</title>
        <authorList>
            <person name="Ding P."/>
        </authorList>
    </citation>
    <scope>NUCLEOTIDE SEQUENCE [LARGE SCALE GENOMIC DNA]</scope>
    <source>
        <strain evidence="3 4">TRM88003</strain>
    </source>
</reference>
<dbReference type="InterPro" id="IPR000845">
    <property type="entry name" value="Nucleoside_phosphorylase_d"/>
</dbReference>
<evidence type="ECO:0000313" key="3">
    <source>
        <dbReference type="EMBL" id="MCO8270254.1"/>
    </source>
</evidence>
<dbReference type="CDD" id="cd01670">
    <property type="entry name" value="Death"/>
    <property type="match status" value="1"/>
</dbReference>
<dbReference type="PANTHER" id="PTHR46832">
    <property type="entry name" value="5'-METHYLTHIOADENOSINE/S-ADENOSYLHOMOCYSTEINE NUCLEOSIDASE"/>
    <property type="match status" value="1"/>
</dbReference>
<proteinExistence type="predicted"/>
<dbReference type="Pfam" id="PF20690">
    <property type="entry name" value="bDLD3"/>
    <property type="match status" value="1"/>
</dbReference>
<name>A0ABT1DHI0_9ACTN</name>
<sequence length="398" mass="43182">MTIDALIITALPRELEAAEAAGNRLGGPGWQPRSAGPAPYLAGEFGPLTIALARPVRMGSRVTGPLATTLVDALKPRCLAMSGVCAGNPAECAPGDVIVATSAYEYDEGLNTAAGFQGDHQQYPQDVRWIRAAQEFDPVKLPSYGPATEESARVWLLERLLQGQDPRLHPARERYFPRGTWAHRLEKWAAAGLITFADGVLALTPAGGTTIRHLLARDVDGPDRLPYAVLAGPMASGAAVQRDEGVWHRLRAMGVRKLLGLEMEAATIATVAHQSHVPHWLVAKGVMDHADLSKDDRFKEFAARASADVLFALLAALLPARAGESFPGRGKVEVLRALIYDWHDLADLLGVPPFDVYRFTRGDEPRSLWAWLEVRGRLGELPGALDEIGRTDLADRLR</sequence>